<evidence type="ECO:0000256" key="4">
    <source>
        <dbReference type="ARBA" id="ARBA00022478"/>
    </source>
</evidence>
<keyword evidence="11" id="KW-0539">Nucleus</keyword>
<evidence type="ECO:0000259" key="14">
    <source>
        <dbReference type="Pfam" id="PF04563"/>
    </source>
</evidence>
<organism evidence="15">
    <name type="scientific">Vitis vinifera</name>
    <name type="common">Grape</name>
    <dbReference type="NCBI Taxonomy" id="29760"/>
    <lineage>
        <taxon>Eukaryota</taxon>
        <taxon>Viridiplantae</taxon>
        <taxon>Streptophyta</taxon>
        <taxon>Embryophyta</taxon>
        <taxon>Tracheophyta</taxon>
        <taxon>Spermatophyta</taxon>
        <taxon>Magnoliopsida</taxon>
        <taxon>eudicotyledons</taxon>
        <taxon>Gunneridae</taxon>
        <taxon>Pentapetalae</taxon>
        <taxon>rosids</taxon>
        <taxon>Vitales</taxon>
        <taxon>Vitaceae</taxon>
        <taxon>Viteae</taxon>
        <taxon>Vitis</taxon>
    </lineage>
</organism>
<evidence type="ECO:0000256" key="10">
    <source>
        <dbReference type="ARBA" id="ARBA00023163"/>
    </source>
</evidence>
<name>A5C2Y6_VITVI</name>
<sequence>MATAGPDYEPLRELFQHHIDSFDHLVEFGLETLLMSVKPVESLFITHNGVFFLTRIALWFGQPELYPPQKERSARTMRDALYPFECRQAKISYSGKLLADVCFQYGNGVVIREKFNLGQFPMMLKSKLCHLRGADPQKLVSCKEESSEMGGYFILNGLERVVRLLILPKRNYPMSMVRNSFRDRREGYTDKAVVIRCVREDQSAVTVKLYYLRNGSARLGFWIQGREYLLPVGVVLKALIDTTDHEIYESLTCCYSEKYEGGKGAVGTQLVGERVKIILDEVRDLSLFTRHQCLQHIGEHFQLVMDGLENESYSIVADAVLREYIFVHLDNNYDKFNLLMLVIVSFKFLSYPYLIVATIVKLFSLIDQTSVPDNPDVLQNQEVLLPGHLITIYLKVQILQLLSLGKMFLYAQKLPM</sequence>
<comment type="catalytic activity">
    <reaction evidence="12">
        <text>RNA(n) + a ribonucleoside 5'-triphosphate = RNA(n+1) + diphosphate</text>
        <dbReference type="Rhea" id="RHEA:21248"/>
        <dbReference type="Rhea" id="RHEA-COMP:14527"/>
        <dbReference type="Rhea" id="RHEA-COMP:17342"/>
        <dbReference type="ChEBI" id="CHEBI:33019"/>
        <dbReference type="ChEBI" id="CHEBI:61557"/>
        <dbReference type="ChEBI" id="CHEBI:140395"/>
        <dbReference type="EC" id="2.7.7.6"/>
    </reaction>
</comment>
<dbReference type="SUPFAM" id="SSF64484">
    <property type="entry name" value="beta and beta-prime subunits of DNA dependent RNA-polymerase"/>
    <property type="match status" value="1"/>
</dbReference>
<dbReference type="PANTHER" id="PTHR20856">
    <property type="entry name" value="DNA-DIRECTED RNA POLYMERASE I SUBUNIT 2"/>
    <property type="match status" value="1"/>
</dbReference>
<gene>
    <name evidence="15" type="ORF">VITISV_038847</name>
</gene>
<keyword evidence="8" id="KW-0863">Zinc-finger</keyword>
<protein>
    <recommendedName>
        <fullName evidence="3">DNA-directed RNA polymerase</fullName>
        <ecNumber evidence="3">2.7.7.6</ecNumber>
    </recommendedName>
</protein>
<dbReference type="GO" id="GO:0008270">
    <property type="term" value="F:zinc ion binding"/>
    <property type="evidence" value="ECO:0007669"/>
    <property type="project" value="UniProtKB-KW"/>
</dbReference>
<dbReference type="GO" id="GO:0006351">
    <property type="term" value="P:DNA-templated transcription"/>
    <property type="evidence" value="ECO:0007669"/>
    <property type="project" value="InterPro"/>
</dbReference>
<feature type="domain" description="RNA polymerase Rpb2" evidence="13">
    <location>
        <begin position="195"/>
        <end position="383"/>
    </location>
</feature>
<evidence type="ECO:0000256" key="3">
    <source>
        <dbReference type="ARBA" id="ARBA00012418"/>
    </source>
</evidence>
<dbReference type="InterPro" id="IPR015712">
    <property type="entry name" value="DNA-dir_RNA_pol_su2"/>
</dbReference>
<dbReference type="GO" id="GO:0003899">
    <property type="term" value="F:DNA-directed RNA polymerase activity"/>
    <property type="evidence" value="ECO:0007669"/>
    <property type="project" value="UniProtKB-EC"/>
</dbReference>
<evidence type="ECO:0000256" key="7">
    <source>
        <dbReference type="ARBA" id="ARBA00022723"/>
    </source>
</evidence>
<keyword evidence="7" id="KW-0479">Metal-binding</keyword>
<evidence type="ECO:0000256" key="8">
    <source>
        <dbReference type="ARBA" id="ARBA00022771"/>
    </source>
</evidence>
<keyword evidence="6" id="KW-0548">Nucleotidyltransferase</keyword>
<accession>A5C2Y6</accession>
<dbReference type="GO" id="GO:0005634">
    <property type="term" value="C:nucleus"/>
    <property type="evidence" value="ECO:0007669"/>
    <property type="project" value="UniProtKB-SubCell"/>
</dbReference>
<reference evidence="15" key="1">
    <citation type="journal article" date="2007" name="PLoS ONE">
        <title>The first genome sequence of an elite grapevine cultivar (Pinot noir Vitis vinifera L.): coping with a highly heterozygous genome.</title>
        <authorList>
            <person name="Velasco R."/>
            <person name="Zharkikh A."/>
            <person name="Troggio M."/>
            <person name="Cartwright D.A."/>
            <person name="Cestaro A."/>
            <person name="Pruss D."/>
            <person name="Pindo M."/>
            <person name="FitzGerald L.M."/>
            <person name="Vezzulli S."/>
            <person name="Reid J."/>
            <person name="Malacarne G."/>
            <person name="Iliev D."/>
            <person name="Coppola G."/>
            <person name="Wardell B."/>
            <person name="Micheletti D."/>
            <person name="Macalma T."/>
            <person name="Facci M."/>
            <person name="Mitchell J.T."/>
            <person name="Perazzolli M."/>
            <person name="Eldredge G."/>
            <person name="Gatto P."/>
            <person name="Oyzerski R."/>
            <person name="Moretto M."/>
            <person name="Gutin N."/>
            <person name="Stefanini M."/>
            <person name="Chen Y."/>
            <person name="Segala C."/>
            <person name="Davenport C."/>
            <person name="Dematte L."/>
            <person name="Mraz A."/>
            <person name="Battilana J."/>
            <person name="Stormo K."/>
            <person name="Costa F."/>
            <person name="Tao Q."/>
            <person name="Si-Ammour A."/>
            <person name="Harkins T."/>
            <person name="Lackey A."/>
            <person name="Perbost C."/>
            <person name="Taillon B."/>
            <person name="Stella A."/>
            <person name="Solovyev V."/>
            <person name="Fawcett J.A."/>
            <person name="Sterck L."/>
            <person name="Vandepoele K."/>
            <person name="Grando S.M."/>
            <person name="Toppo S."/>
            <person name="Moser C."/>
            <person name="Lanchbury J."/>
            <person name="Bogden R."/>
            <person name="Skolnick M."/>
            <person name="Sgaramella V."/>
            <person name="Bhatnagar S.K."/>
            <person name="Fontana P."/>
            <person name="Gutin A."/>
            <person name="Van de Peer Y."/>
            <person name="Salamini F."/>
            <person name="Viola R."/>
        </authorList>
    </citation>
    <scope>NUCLEOTIDE SEQUENCE</scope>
</reference>
<dbReference type="GO" id="GO:0003677">
    <property type="term" value="F:DNA binding"/>
    <property type="evidence" value="ECO:0007669"/>
    <property type="project" value="InterPro"/>
</dbReference>
<dbReference type="EMBL" id="AM480265">
    <property type="protein sequence ID" value="CAN62043.1"/>
    <property type="molecule type" value="Genomic_DNA"/>
</dbReference>
<dbReference type="Pfam" id="PF04563">
    <property type="entry name" value="RNA_pol_Rpb2_1"/>
    <property type="match status" value="1"/>
</dbReference>
<evidence type="ECO:0000313" key="15">
    <source>
        <dbReference type="EMBL" id="CAN62043.1"/>
    </source>
</evidence>
<dbReference type="InterPro" id="IPR007644">
    <property type="entry name" value="RNA_pol_bsu_protrusion"/>
</dbReference>
<dbReference type="InterPro" id="IPR037034">
    <property type="entry name" value="RNA_pol_Rpb2_2_sf"/>
</dbReference>
<dbReference type="Pfam" id="PF04561">
    <property type="entry name" value="RNA_pol_Rpb2_2"/>
    <property type="match status" value="1"/>
</dbReference>
<feature type="domain" description="RNA polymerase beta subunit protrusion" evidence="14">
    <location>
        <begin position="14"/>
        <end position="401"/>
    </location>
</feature>
<evidence type="ECO:0000256" key="12">
    <source>
        <dbReference type="ARBA" id="ARBA00048552"/>
    </source>
</evidence>
<dbReference type="FunFam" id="3.90.1100.10:FF:000008">
    <property type="entry name" value="DNA-directed RNA polymerase subunit beta"/>
    <property type="match status" value="1"/>
</dbReference>
<evidence type="ECO:0000256" key="5">
    <source>
        <dbReference type="ARBA" id="ARBA00022679"/>
    </source>
</evidence>
<dbReference type="AlphaFoldDB" id="A5C2Y6"/>
<dbReference type="GO" id="GO:0032549">
    <property type="term" value="F:ribonucleoside binding"/>
    <property type="evidence" value="ECO:0007669"/>
    <property type="project" value="InterPro"/>
</dbReference>
<keyword evidence="9" id="KW-0862">Zinc</keyword>
<evidence type="ECO:0000256" key="6">
    <source>
        <dbReference type="ARBA" id="ARBA00022695"/>
    </source>
</evidence>
<keyword evidence="5" id="KW-0808">Transferase</keyword>
<keyword evidence="10" id="KW-0804">Transcription</keyword>
<dbReference type="GO" id="GO:0000428">
    <property type="term" value="C:DNA-directed RNA polymerase complex"/>
    <property type="evidence" value="ECO:0007669"/>
    <property type="project" value="UniProtKB-KW"/>
</dbReference>
<evidence type="ECO:0000256" key="2">
    <source>
        <dbReference type="ARBA" id="ARBA00006835"/>
    </source>
</evidence>
<keyword evidence="4" id="KW-0240">DNA-directed RNA polymerase</keyword>
<dbReference type="Gene3D" id="3.90.1110.10">
    <property type="entry name" value="RNA polymerase Rpb2, domain 2"/>
    <property type="match status" value="1"/>
</dbReference>
<evidence type="ECO:0000256" key="9">
    <source>
        <dbReference type="ARBA" id="ARBA00022833"/>
    </source>
</evidence>
<dbReference type="EC" id="2.7.7.6" evidence="3"/>
<evidence type="ECO:0000256" key="11">
    <source>
        <dbReference type="ARBA" id="ARBA00023242"/>
    </source>
</evidence>
<comment type="subcellular location">
    <subcellularLocation>
        <location evidence="1">Nucleus</location>
    </subcellularLocation>
</comment>
<comment type="similarity">
    <text evidence="2">Belongs to the RNA polymerase beta chain family.</text>
</comment>
<dbReference type="Gene3D" id="3.90.1100.10">
    <property type="match status" value="1"/>
</dbReference>
<dbReference type="ExpressionAtlas" id="A5C2Y6">
    <property type="expression patterns" value="baseline and differential"/>
</dbReference>
<dbReference type="InterPro" id="IPR007642">
    <property type="entry name" value="RNA_pol_Rpb2_2"/>
</dbReference>
<dbReference type="FunFam" id="3.90.1110.10:FF:000007">
    <property type="entry name" value="DNA-directed RNA polymerase subunit beta"/>
    <property type="match status" value="1"/>
</dbReference>
<evidence type="ECO:0000259" key="13">
    <source>
        <dbReference type="Pfam" id="PF04561"/>
    </source>
</evidence>
<evidence type="ECO:0000256" key="1">
    <source>
        <dbReference type="ARBA" id="ARBA00004123"/>
    </source>
</evidence>
<proteinExistence type="inferred from homology"/>